<dbReference type="GO" id="GO:0006629">
    <property type="term" value="P:lipid metabolic process"/>
    <property type="evidence" value="ECO:0007669"/>
    <property type="project" value="InterPro"/>
</dbReference>
<dbReference type="PANTHER" id="PTHR11440">
    <property type="entry name" value="LECITHIN-CHOLESTEROL ACYLTRANSFERASE-RELATED"/>
    <property type="match status" value="1"/>
</dbReference>
<dbReference type="Gene3D" id="3.40.50.1820">
    <property type="entry name" value="alpha/beta hydrolase"/>
    <property type="match status" value="1"/>
</dbReference>
<gene>
    <name evidence="2" type="ORF">EWB00_002111</name>
</gene>
<dbReference type="OrthoDB" id="190846at2759"/>
<dbReference type="Proteomes" id="UP000311919">
    <property type="component" value="Unassembled WGS sequence"/>
</dbReference>
<proteinExistence type="predicted"/>
<sequence>MANFARLIKIMVNLLYLLNEVFTSPSYHLKDIQLEEVNDVNIRYPVILIHGIGGTQALCRPTDKQSHKKPFTIWVKMLYFILPEKLLPYMGLVYDPKTKRTTERGLCDVEFPGWGDTWASEYISTEKYQVTSYMKRLVDSLTKDKFFIRNKTLRGAPYDFRRAPNENAEYFVKLKELVEETYANGENRPVYLLGHSLGSLYSMHFLKQQNKRWKYKYIKGFISVAAPFGGSVESLYTEACGYNFGIPFRSPLAFRAIERSFPSMAFLLPDPRVWPANEQLIITPKRNYSAHDMEVFFKDIYFPQGYSMMKESKSIFDPFERPTDVAVYCIYGVHVPTISQMIFTSPGPHRSAFPNQVPLLKYGDGDGIVSLQSLSVCTKWNYINLVVIEQSSHDYIVQDERLIKYVKKLLIID</sequence>
<dbReference type="EMBL" id="SKCS01000174">
    <property type="protein sequence ID" value="TNN14466.1"/>
    <property type="molecule type" value="Genomic_DNA"/>
</dbReference>
<organism evidence="2 3">
    <name type="scientific">Schistosoma japonicum</name>
    <name type="common">Blood fluke</name>
    <dbReference type="NCBI Taxonomy" id="6182"/>
    <lineage>
        <taxon>Eukaryota</taxon>
        <taxon>Metazoa</taxon>
        <taxon>Spiralia</taxon>
        <taxon>Lophotrochozoa</taxon>
        <taxon>Platyhelminthes</taxon>
        <taxon>Trematoda</taxon>
        <taxon>Digenea</taxon>
        <taxon>Strigeidida</taxon>
        <taxon>Schistosomatoidea</taxon>
        <taxon>Schistosomatidae</taxon>
        <taxon>Schistosoma</taxon>
    </lineage>
</organism>
<dbReference type="Pfam" id="PF02450">
    <property type="entry name" value="LCAT"/>
    <property type="match status" value="2"/>
</dbReference>
<feature type="signal peptide" evidence="1">
    <location>
        <begin position="1"/>
        <end position="23"/>
    </location>
</feature>
<feature type="chain" id="PRO_5021476741" evidence="1">
    <location>
        <begin position="24"/>
        <end position="413"/>
    </location>
</feature>
<keyword evidence="3" id="KW-1185">Reference proteome</keyword>
<comment type="caution">
    <text evidence="2">The sequence shown here is derived from an EMBL/GenBank/DDBJ whole genome shotgun (WGS) entry which is preliminary data.</text>
</comment>
<accession>A0A4Z2DDH8</accession>
<keyword evidence="1" id="KW-0732">Signal</keyword>
<name>A0A4Z2DDH8_SCHJA</name>
<dbReference type="InterPro" id="IPR029058">
    <property type="entry name" value="AB_hydrolase_fold"/>
</dbReference>
<dbReference type="SUPFAM" id="SSF53474">
    <property type="entry name" value="alpha/beta-Hydrolases"/>
    <property type="match status" value="1"/>
</dbReference>
<evidence type="ECO:0000313" key="3">
    <source>
        <dbReference type="Proteomes" id="UP000311919"/>
    </source>
</evidence>
<dbReference type="InterPro" id="IPR003386">
    <property type="entry name" value="LACT/PDAT_acylTrfase"/>
</dbReference>
<evidence type="ECO:0000256" key="1">
    <source>
        <dbReference type="SAM" id="SignalP"/>
    </source>
</evidence>
<protein>
    <submittedName>
        <fullName evidence="2">Group XV phospholipase A2 isoform 1</fullName>
    </submittedName>
</protein>
<dbReference type="GO" id="GO:0008374">
    <property type="term" value="F:O-acyltransferase activity"/>
    <property type="evidence" value="ECO:0007669"/>
    <property type="project" value="InterPro"/>
</dbReference>
<evidence type="ECO:0000313" key="2">
    <source>
        <dbReference type="EMBL" id="TNN14466.1"/>
    </source>
</evidence>
<dbReference type="AlphaFoldDB" id="A0A4Z2DDH8"/>
<dbReference type="STRING" id="6182.A0A4Z2DDH8"/>
<reference evidence="2 3" key="1">
    <citation type="submission" date="2019-03" db="EMBL/GenBank/DDBJ databases">
        <title>An improved genome assembly of the fluke Schistosoma japonicum.</title>
        <authorList>
            <person name="Hu W."/>
            <person name="Luo F."/>
            <person name="Yin M."/>
            <person name="Mo X."/>
            <person name="Sun C."/>
            <person name="Wu Q."/>
            <person name="Zhu B."/>
            <person name="Xiang M."/>
            <person name="Wang J."/>
            <person name="Wang Y."/>
            <person name="Zhang T."/>
            <person name="Xu B."/>
            <person name="Zheng H."/>
            <person name="Feng Z."/>
        </authorList>
    </citation>
    <scope>NUCLEOTIDE SEQUENCE [LARGE SCALE GENOMIC DNA]</scope>
    <source>
        <strain evidence="2">HuSjv2</strain>
        <tissue evidence="2">Worms</tissue>
    </source>
</reference>